<dbReference type="KEGG" id="ares:IWH25_16845"/>
<dbReference type="Proteomes" id="UP000663444">
    <property type="component" value="Chromosome"/>
</dbReference>
<gene>
    <name evidence="2" type="ORF">IWH25_16845</name>
</gene>
<organism evidence="2 3">
    <name type="scientific">Azospira restricta</name>
    <dbReference type="NCBI Taxonomy" id="404405"/>
    <lineage>
        <taxon>Bacteria</taxon>
        <taxon>Pseudomonadati</taxon>
        <taxon>Pseudomonadota</taxon>
        <taxon>Betaproteobacteria</taxon>
        <taxon>Rhodocyclales</taxon>
        <taxon>Rhodocyclaceae</taxon>
        <taxon>Azospira</taxon>
    </lineage>
</organism>
<evidence type="ECO:0000313" key="3">
    <source>
        <dbReference type="Proteomes" id="UP000663444"/>
    </source>
</evidence>
<accession>A0A974PXP3</accession>
<dbReference type="EMBL" id="CP064781">
    <property type="protein sequence ID" value="QRJ63389.1"/>
    <property type="molecule type" value="Genomic_DNA"/>
</dbReference>
<protein>
    <submittedName>
        <fullName evidence="2">Uncharacterized protein</fullName>
    </submittedName>
</protein>
<proteinExistence type="predicted"/>
<evidence type="ECO:0000313" key="2">
    <source>
        <dbReference type="EMBL" id="QRJ63389.1"/>
    </source>
</evidence>
<reference evidence="2" key="1">
    <citation type="submission" date="2020-11" db="EMBL/GenBank/DDBJ databases">
        <title>Azospira restricta DSM 18626 genome sequence.</title>
        <authorList>
            <person name="Moe W.M."/>
        </authorList>
    </citation>
    <scope>NUCLEOTIDE SEQUENCE</scope>
    <source>
        <strain evidence="2">DSM 18626</strain>
    </source>
</reference>
<sequence>MGHKPKPPAPPKPAKQPPPQDLNPRPSEDQRWQRTVRFNWDKGGSQGGRR</sequence>
<feature type="compositionally biased region" description="Pro residues" evidence="1">
    <location>
        <begin position="7"/>
        <end position="21"/>
    </location>
</feature>
<keyword evidence="3" id="KW-1185">Reference proteome</keyword>
<name>A0A974PXP3_9RHOO</name>
<feature type="region of interest" description="Disordered" evidence="1">
    <location>
        <begin position="1"/>
        <end position="50"/>
    </location>
</feature>
<dbReference type="RefSeq" id="WP_203386916.1">
    <property type="nucleotide sequence ID" value="NZ_CP064781.1"/>
</dbReference>
<dbReference type="AlphaFoldDB" id="A0A974PXP3"/>
<evidence type="ECO:0000256" key="1">
    <source>
        <dbReference type="SAM" id="MobiDB-lite"/>
    </source>
</evidence>